<name>A0A0B1SI52_OESDE</name>
<evidence type="ECO:0000313" key="1">
    <source>
        <dbReference type="EMBL" id="KHJ83172.1"/>
    </source>
</evidence>
<dbReference type="EMBL" id="KN574751">
    <property type="protein sequence ID" value="KHJ83172.1"/>
    <property type="molecule type" value="Genomic_DNA"/>
</dbReference>
<protein>
    <submittedName>
        <fullName evidence="1">Uncharacterized protein</fullName>
    </submittedName>
</protein>
<keyword evidence="2" id="KW-1185">Reference proteome</keyword>
<proteinExistence type="predicted"/>
<dbReference type="Proteomes" id="UP000053660">
    <property type="component" value="Unassembled WGS sequence"/>
</dbReference>
<sequence length="58" mass="6662">MDSLEPTAHKDQCIVKVYVHDDSDIVRMELPMPPAAVTYDKISNVKGFVCYFLIEFLK</sequence>
<dbReference type="AlphaFoldDB" id="A0A0B1SI52"/>
<accession>A0A0B1SI52</accession>
<dbReference type="OrthoDB" id="9990384at2759"/>
<evidence type="ECO:0000313" key="2">
    <source>
        <dbReference type="Proteomes" id="UP000053660"/>
    </source>
</evidence>
<gene>
    <name evidence="1" type="ORF">OESDEN_17131</name>
</gene>
<organism evidence="1 2">
    <name type="scientific">Oesophagostomum dentatum</name>
    <name type="common">Nodular worm</name>
    <dbReference type="NCBI Taxonomy" id="61180"/>
    <lineage>
        <taxon>Eukaryota</taxon>
        <taxon>Metazoa</taxon>
        <taxon>Ecdysozoa</taxon>
        <taxon>Nematoda</taxon>
        <taxon>Chromadorea</taxon>
        <taxon>Rhabditida</taxon>
        <taxon>Rhabditina</taxon>
        <taxon>Rhabditomorpha</taxon>
        <taxon>Strongyloidea</taxon>
        <taxon>Strongylidae</taxon>
        <taxon>Oesophagostomum</taxon>
    </lineage>
</organism>
<reference evidence="1 2" key="1">
    <citation type="submission" date="2014-03" db="EMBL/GenBank/DDBJ databases">
        <title>Draft genome of the hookworm Oesophagostomum dentatum.</title>
        <authorList>
            <person name="Mitreva M."/>
        </authorList>
    </citation>
    <scope>NUCLEOTIDE SEQUENCE [LARGE SCALE GENOMIC DNA]</scope>
    <source>
        <strain evidence="1 2">OD-Hann</strain>
    </source>
</reference>